<name>A0ABQ0FI92_APOSI</name>
<proteinExistence type="predicted"/>
<gene>
    <name evidence="1" type="ORF">APTSU1_001419400</name>
</gene>
<keyword evidence="2" id="KW-1185">Reference proteome</keyword>
<comment type="caution">
    <text evidence="1">The sequence shown here is derived from an EMBL/GenBank/DDBJ whole genome shotgun (WGS) entry which is preliminary data.</text>
</comment>
<evidence type="ECO:0000313" key="1">
    <source>
        <dbReference type="EMBL" id="GAB1298958.1"/>
    </source>
</evidence>
<reference evidence="1 2" key="1">
    <citation type="submission" date="2024-08" db="EMBL/GenBank/DDBJ databases">
        <title>The draft genome of Apodemus speciosus.</title>
        <authorList>
            <person name="Nabeshima K."/>
            <person name="Suzuki S."/>
            <person name="Onuma M."/>
        </authorList>
    </citation>
    <scope>NUCLEOTIDE SEQUENCE [LARGE SCALE GENOMIC DNA]</scope>
    <source>
        <strain evidence="1">IB14-021</strain>
    </source>
</reference>
<sequence length="47" mass="5433">MDLEEFCFKFCINHLTEVTQTTAFWQMDGPLLKEFIAKASKCGAFKN</sequence>
<accession>A0ABQ0FI92</accession>
<evidence type="ECO:0000313" key="2">
    <source>
        <dbReference type="Proteomes" id="UP001623349"/>
    </source>
</evidence>
<dbReference type="Proteomes" id="UP001623349">
    <property type="component" value="Unassembled WGS sequence"/>
</dbReference>
<protein>
    <submittedName>
        <fullName evidence="1">RCC1 and BTB domain-containing protein 1</fullName>
    </submittedName>
</protein>
<dbReference type="EMBL" id="BAAFST010000014">
    <property type="protein sequence ID" value="GAB1298958.1"/>
    <property type="molecule type" value="Genomic_DNA"/>
</dbReference>
<organism evidence="1 2">
    <name type="scientific">Apodemus speciosus</name>
    <name type="common">Large Japanese field mouse</name>
    <dbReference type="NCBI Taxonomy" id="105296"/>
    <lineage>
        <taxon>Eukaryota</taxon>
        <taxon>Metazoa</taxon>
        <taxon>Chordata</taxon>
        <taxon>Craniata</taxon>
        <taxon>Vertebrata</taxon>
        <taxon>Euteleostomi</taxon>
        <taxon>Mammalia</taxon>
        <taxon>Eutheria</taxon>
        <taxon>Euarchontoglires</taxon>
        <taxon>Glires</taxon>
        <taxon>Rodentia</taxon>
        <taxon>Myomorpha</taxon>
        <taxon>Muroidea</taxon>
        <taxon>Muridae</taxon>
        <taxon>Murinae</taxon>
        <taxon>Apodemus</taxon>
    </lineage>
</organism>